<dbReference type="Proteomes" id="UP001596528">
    <property type="component" value="Unassembled WGS sequence"/>
</dbReference>
<evidence type="ECO:0000313" key="2">
    <source>
        <dbReference type="Proteomes" id="UP001596528"/>
    </source>
</evidence>
<name>A0ABW2V615_9BACL</name>
<keyword evidence="1" id="KW-0413">Isomerase</keyword>
<dbReference type="RefSeq" id="WP_138790621.1">
    <property type="nucleotide sequence ID" value="NZ_JBHTGQ010000048.1"/>
</dbReference>
<sequence>MTKVFTTTASLGTLAARRGQEACVPVAKAAGCAGIEIRRELFKENSPDLPALKRRIEDEHLVSAYSAPVELWNSDGSLNAAMLDVVVPEALAVGAVLLKVSLGHYMPGQSDPAELGRYWSRHVPGESALKLTVENDQTPHGGDVRKLQRFFEDCRKAGLPIGMAFDVGNWTWTGWNAAEAAAVLQPYVVYLHLKHVVAVDGKNVTVPLPEEAGSLWRRIVDLLPRDAPRTIEFPVAGDGEELVEALRRYAAMIAKA</sequence>
<gene>
    <name evidence="1" type="ORF">ACFQWB_16715</name>
</gene>
<dbReference type="GO" id="GO:0016853">
    <property type="term" value="F:isomerase activity"/>
    <property type="evidence" value="ECO:0007669"/>
    <property type="project" value="UniProtKB-KW"/>
</dbReference>
<protein>
    <submittedName>
        <fullName evidence="1">Sugar phosphate isomerase/epimerase family protein</fullName>
    </submittedName>
</protein>
<organism evidence="1 2">
    <name type="scientific">Paenibacillus thermoaerophilus</name>
    <dbReference type="NCBI Taxonomy" id="1215385"/>
    <lineage>
        <taxon>Bacteria</taxon>
        <taxon>Bacillati</taxon>
        <taxon>Bacillota</taxon>
        <taxon>Bacilli</taxon>
        <taxon>Bacillales</taxon>
        <taxon>Paenibacillaceae</taxon>
        <taxon>Paenibacillus</taxon>
    </lineage>
</organism>
<dbReference type="SUPFAM" id="SSF51658">
    <property type="entry name" value="Xylose isomerase-like"/>
    <property type="match status" value="1"/>
</dbReference>
<reference evidence="2" key="1">
    <citation type="journal article" date="2019" name="Int. J. Syst. Evol. Microbiol.">
        <title>The Global Catalogue of Microorganisms (GCM) 10K type strain sequencing project: providing services to taxonomists for standard genome sequencing and annotation.</title>
        <authorList>
            <consortium name="The Broad Institute Genomics Platform"/>
            <consortium name="The Broad Institute Genome Sequencing Center for Infectious Disease"/>
            <person name="Wu L."/>
            <person name="Ma J."/>
        </authorList>
    </citation>
    <scope>NUCLEOTIDE SEQUENCE [LARGE SCALE GENOMIC DNA]</scope>
    <source>
        <strain evidence="2">JCM 18657</strain>
    </source>
</reference>
<dbReference type="EMBL" id="JBHTGQ010000048">
    <property type="protein sequence ID" value="MFC7751561.1"/>
    <property type="molecule type" value="Genomic_DNA"/>
</dbReference>
<proteinExistence type="predicted"/>
<dbReference type="Gene3D" id="3.20.20.150">
    <property type="entry name" value="Divalent-metal-dependent TIM barrel enzymes"/>
    <property type="match status" value="1"/>
</dbReference>
<evidence type="ECO:0000313" key="1">
    <source>
        <dbReference type="EMBL" id="MFC7751561.1"/>
    </source>
</evidence>
<dbReference type="InterPro" id="IPR036237">
    <property type="entry name" value="Xyl_isomerase-like_sf"/>
</dbReference>
<keyword evidence="2" id="KW-1185">Reference proteome</keyword>
<accession>A0ABW2V615</accession>
<comment type="caution">
    <text evidence="1">The sequence shown here is derived from an EMBL/GenBank/DDBJ whole genome shotgun (WGS) entry which is preliminary data.</text>
</comment>